<organism evidence="2 3">
    <name type="scientific">Tripterygium wilfordii</name>
    <name type="common">Thunder God vine</name>
    <dbReference type="NCBI Taxonomy" id="458696"/>
    <lineage>
        <taxon>Eukaryota</taxon>
        <taxon>Viridiplantae</taxon>
        <taxon>Streptophyta</taxon>
        <taxon>Embryophyta</taxon>
        <taxon>Tracheophyta</taxon>
        <taxon>Spermatophyta</taxon>
        <taxon>Magnoliopsida</taxon>
        <taxon>eudicotyledons</taxon>
        <taxon>Gunneridae</taxon>
        <taxon>Pentapetalae</taxon>
        <taxon>rosids</taxon>
        <taxon>fabids</taxon>
        <taxon>Celastrales</taxon>
        <taxon>Celastraceae</taxon>
        <taxon>Tripterygium</taxon>
    </lineage>
</organism>
<dbReference type="GO" id="GO:0048367">
    <property type="term" value="P:shoot system development"/>
    <property type="evidence" value="ECO:0007669"/>
    <property type="project" value="InterPro"/>
</dbReference>
<proteinExistence type="predicted"/>
<dbReference type="InterPro" id="IPR004320">
    <property type="entry name" value="BPS1_pln"/>
</dbReference>
<dbReference type="OrthoDB" id="985898at2759"/>
<accession>A0A7J7CQZ0</accession>
<keyword evidence="3" id="KW-1185">Reference proteome</keyword>
<name>A0A7J7CQZ0_TRIWF</name>
<comment type="caution">
    <text evidence="2">The sequence shown here is derived from an EMBL/GenBank/DDBJ whole genome shotgun (WGS) entry which is preliminary data.</text>
</comment>
<dbReference type="Proteomes" id="UP000593562">
    <property type="component" value="Unassembled WGS sequence"/>
</dbReference>
<dbReference type="EMBL" id="JAAARO010000014">
    <property type="protein sequence ID" value="KAF5736471.1"/>
    <property type="molecule type" value="Genomic_DNA"/>
</dbReference>
<dbReference type="GO" id="GO:0048364">
    <property type="term" value="P:root development"/>
    <property type="evidence" value="ECO:0007669"/>
    <property type="project" value="InterPro"/>
</dbReference>
<evidence type="ECO:0000256" key="1">
    <source>
        <dbReference type="SAM" id="Coils"/>
    </source>
</evidence>
<dbReference type="AlphaFoldDB" id="A0A7J7CQZ0"/>
<feature type="coiled-coil region" evidence="1">
    <location>
        <begin position="256"/>
        <end position="283"/>
    </location>
</feature>
<dbReference type="InParanoid" id="A0A7J7CQZ0"/>
<gene>
    <name evidence="2" type="ORF">HS088_TW14G00614</name>
</gene>
<reference evidence="2 3" key="1">
    <citation type="journal article" date="2020" name="Nat. Commun.">
        <title>Genome of Tripterygium wilfordii and identification of cytochrome P450 involved in triptolide biosynthesis.</title>
        <authorList>
            <person name="Tu L."/>
            <person name="Su P."/>
            <person name="Zhang Z."/>
            <person name="Gao L."/>
            <person name="Wang J."/>
            <person name="Hu T."/>
            <person name="Zhou J."/>
            <person name="Zhang Y."/>
            <person name="Zhao Y."/>
            <person name="Liu Y."/>
            <person name="Song Y."/>
            <person name="Tong Y."/>
            <person name="Lu Y."/>
            <person name="Yang J."/>
            <person name="Xu C."/>
            <person name="Jia M."/>
            <person name="Peters R.J."/>
            <person name="Huang L."/>
            <person name="Gao W."/>
        </authorList>
    </citation>
    <scope>NUCLEOTIDE SEQUENCE [LARGE SCALE GENOMIC DNA]</scope>
    <source>
        <strain evidence="3">cv. XIE 37</strain>
        <tissue evidence="2">Leaf</tissue>
    </source>
</reference>
<keyword evidence="1" id="KW-0175">Coiled coil</keyword>
<sequence>MVLLVERPGKLYFKLENHHPHQQEALDDASLESFRSDVSSFLGRLSLNLKPGLEILSLAWFQQCLELVHSINKAFAKLLVEIDYPVTKWEMKSMEEYFNYSLNLLDFMNNISSCLSHLRQSRLLLSHGLSLVEKSPSTALEHVKAIRLKRLIKDSEEKYNKVSIQGSCSSSKEGIIQQGLMEMESIGYWVCGIVLAGLSGDSDQYLKRKEAGKITNSTLIRMDASVSEAMEKGGLVKEVKELNDAADCLVSAITTKGESRNAVEELQKRLEAFEKLLDVLGKEVDCLFKEVLAGRNQMLNGIRQQQKQ</sequence>
<dbReference type="PANTHER" id="PTHR31509">
    <property type="entry name" value="BPS1-LIKE PROTEIN"/>
    <property type="match status" value="1"/>
</dbReference>
<dbReference type="Pfam" id="PF03087">
    <property type="entry name" value="BPS1"/>
    <property type="match status" value="1"/>
</dbReference>
<protein>
    <submittedName>
        <fullName evidence="2">Uncharacterized protein</fullName>
    </submittedName>
</protein>
<evidence type="ECO:0000313" key="3">
    <source>
        <dbReference type="Proteomes" id="UP000593562"/>
    </source>
</evidence>
<evidence type="ECO:0000313" key="2">
    <source>
        <dbReference type="EMBL" id="KAF5736471.1"/>
    </source>
</evidence>